<gene>
    <name evidence="4" type="ORF">SAMN02745126_04338</name>
</gene>
<reference evidence="5" key="1">
    <citation type="submission" date="2017-02" db="EMBL/GenBank/DDBJ databases">
        <authorList>
            <person name="Varghese N."/>
            <person name="Submissions S."/>
        </authorList>
    </citation>
    <scope>NUCLEOTIDE SEQUENCE [LARGE SCALE GENOMIC DNA]</scope>
    <source>
        <strain evidence="5">ATCC 27094</strain>
    </source>
</reference>
<dbReference type="Pfam" id="PF00583">
    <property type="entry name" value="Acetyltransf_1"/>
    <property type="match status" value="1"/>
</dbReference>
<organism evidence="4 5">
    <name type="scientific">Enhydrobacter aerosaccus</name>
    <dbReference type="NCBI Taxonomy" id="225324"/>
    <lineage>
        <taxon>Bacteria</taxon>
        <taxon>Pseudomonadati</taxon>
        <taxon>Pseudomonadota</taxon>
        <taxon>Alphaproteobacteria</taxon>
        <taxon>Hyphomicrobiales</taxon>
        <taxon>Enhydrobacter</taxon>
    </lineage>
</organism>
<dbReference type="AlphaFoldDB" id="A0A1T4S749"/>
<dbReference type="GO" id="GO:0016747">
    <property type="term" value="F:acyltransferase activity, transferring groups other than amino-acyl groups"/>
    <property type="evidence" value="ECO:0007669"/>
    <property type="project" value="InterPro"/>
</dbReference>
<evidence type="ECO:0000256" key="2">
    <source>
        <dbReference type="ARBA" id="ARBA00023315"/>
    </source>
</evidence>
<dbReference type="RefSeq" id="WP_085936023.1">
    <property type="nucleotide sequence ID" value="NZ_FUWJ01000007.1"/>
</dbReference>
<dbReference type="EMBL" id="FUWJ01000007">
    <property type="protein sequence ID" value="SKA23728.1"/>
    <property type="molecule type" value="Genomic_DNA"/>
</dbReference>
<evidence type="ECO:0000313" key="5">
    <source>
        <dbReference type="Proteomes" id="UP000190092"/>
    </source>
</evidence>
<keyword evidence="2" id="KW-0012">Acyltransferase</keyword>
<dbReference type="OrthoDB" id="275336at2"/>
<keyword evidence="5" id="KW-1185">Reference proteome</keyword>
<dbReference type="PROSITE" id="PS51186">
    <property type="entry name" value="GNAT"/>
    <property type="match status" value="1"/>
</dbReference>
<dbReference type="SUPFAM" id="SSF55729">
    <property type="entry name" value="Acyl-CoA N-acyltransferases (Nat)"/>
    <property type="match status" value="1"/>
</dbReference>
<feature type="domain" description="N-acetyltransferase" evidence="3">
    <location>
        <begin position="40"/>
        <end position="190"/>
    </location>
</feature>
<name>A0A1T4S749_9HYPH</name>
<accession>A0A1T4S749</accession>
<dbReference type="InterPro" id="IPR016181">
    <property type="entry name" value="Acyl_CoA_acyltransferase"/>
</dbReference>
<dbReference type="Gene3D" id="3.40.630.30">
    <property type="match status" value="1"/>
</dbReference>
<evidence type="ECO:0000256" key="1">
    <source>
        <dbReference type="ARBA" id="ARBA00022679"/>
    </source>
</evidence>
<protein>
    <recommendedName>
        <fullName evidence="3">N-acetyltransferase domain-containing protein</fullName>
    </recommendedName>
</protein>
<evidence type="ECO:0000259" key="3">
    <source>
        <dbReference type="PROSITE" id="PS51186"/>
    </source>
</evidence>
<dbReference type="Proteomes" id="UP000190092">
    <property type="component" value="Unassembled WGS sequence"/>
</dbReference>
<dbReference type="PANTHER" id="PTHR43800">
    <property type="entry name" value="PEPTIDYL-LYSINE N-ACETYLTRANSFERASE YJAB"/>
    <property type="match status" value="1"/>
</dbReference>
<proteinExistence type="predicted"/>
<evidence type="ECO:0000313" key="4">
    <source>
        <dbReference type="EMBL" id="SKA23728.1"/>
    </source>
</evidence>
<dbReference type="STRING" id="225324.SAMN02745126_04338"/>
<dbReference type="PANTHER" id="PTHR43800:SF1">
    <property type="entry name" value="PEPTIDYL-LYSINE N-ACETYLTRANSFERASE YJAB"/>
    <property type="match status" value="1"/>
</dbReference>
<dbReference type="InterPro" id="IPR000182">
    <property type="entry name" value="GNAT_dom"/>
</dbReference>
<sequence length="196" mass="22189">MIADGLHDVPDDRIAAVVTSLQMMARPAPRPEIEGPWRLERLVQPDAEAYRAIYRKIGDEWLWFSRILMADEELLAIIRHPEVEIYALKVGDDVEGLLELDFRVPGEAELGFFGVGSSLVGGGAARWMMNRALELAWNRPINRFWVHTCTLDHPGALAFYIRTGFVPFKRQIEIEPDPRLRGVSMASLGRTPLLAR</sequence>
<keyword evidence="1" id="KW-0808">Transferase</keyword>